<feature type="domain" description="ZAD" evidence="1">
    <location>
        <begin position="7"/>
        <end position="81"/>
    </location>
</feature>
<evidence type="ECO:0000313" key="3">
    <source>
        <dbReference type="Proteomes" id="UP001152799"/>
    </source>
</evidence>
<dbReference type="OrthoDB" id="10685498at2759"/>
<reference evidence="2" key="1">
    <citation type="submission" date="2022-01" db="EMBL/GenBank/DDBJ databases">
        <authorList>
            <person name="King R."/>
        </authorList>
    </citation>
    <scope>NUCLEOTIDE SEQUENCE</scope>
</reference>
<sequence>MEPTQRVCRICLEVIKKGLPCSVLRSDDGLLEDLQMISPLTFKNLHLTGEPKICEKCKATVRELGNFKRAIVSNEAELEENNFVFIDVEKSCRLCLQESEILTCWRNVKVSFLQTELPIVLDIADSSKICYGCNRKIEHLIDFLQKAANTEAVIVYCTKETWNAEKLNKPSLKTYQNRGIKINYSPGRIADVKLKKYRKYQKLTKITKPREVYPAHAPKKEPTYFEIAPFKSTDVTLGETDDFISNFTDYNISDLEGPTVAILPQEAMVAATSSESGMVGSCSFENVIHSESEEQNIGTTSELVNVQERSIFELLPEDADVDTWSFDKTTVETEAAQRKRNWTKLRKRLKLIRIEDLMIGQLELLMSLWIQFITSQKMTKAYGNYDNAKNLSEERIIRLWVHSEKLMSLWDLDEAHNFVNNFTTRKVGTVNEINNERGTEIEKMKEETDENISTTPELLNILERSTFE</sequence>
<organism evidence="2 3">
    <name type="scientific">Ceutorhynchus assimilis</name>
    <name type="common">cabbage seed weevil</name>
    <dbReference type="NCBI Taxonomy" id="467358"/>
    <lineage>
        <taxon>Eukaryota</taxon>
        <taxon>Metazoa</taxon>
        <taxon>Ecdysozoa</taxon>
        <taxon>Arthropoda</taxon>
        <taxon>Hexapoda</taxon>
        <taxon>Insecta</taxon>
        <taxon>Pterygota</taxon>
        <taxon>Neoptera</taxon>
        <taxon>Endopterygota</taxon>
        <taxon>Coleoptera</taxon>
        <taxon>Polyphaga</taxon>
        <taxon>Cucujiformia</taxon>
        <taxon>Curculionidae</taxon>
        <taxon>Ceutorhynchinae</taxon>
        <taxon>Ceutorhynchus</taxon>
    </lineage>
</organism>
<evidence type="ECO:0000259" key="1">
    <source>
        <dbReference type="SMART" id="SM00868"/>
    </source>
</evidence>
<dbReference type="InterPro" id="IPR012934">
    <property type="entry name" value="Znf_AD"/>
</dbReference>
<evidence type="ECO:0000313" key="2">
    <source>
        <dbReference type="EMBL" id="CAG9759273.1"/>
    </source>
</evidence>
<feature type="domain" description="ZAD" evidence="1">
    <location>
        <begin position="91"/>
        <end position="157"/>
    </location>
</feature>
<keyword evidence="3" id="KW-1185">Reference proteome</keyword>
<proteinExistence type="predicted"/>
<accession>A0A9N9MC76</accession>
<name>A0A9N9MC76_9CUCU</name>
<dbReference type="EMBL" id="OU892277">
    <property type="protein sequence ID" value="CAG9759273.1"/>
    <property type="molecule type" value="Genomic_DNA"/>
</dbReference>
<dbReference type="GO" id="GO:0008270">
    <property type="term" value="F:zinc ion binding"/>
    <property type="evidence" value="ECO:0007669"/>
    <property type="project" value="InterPro"/>
</dbReference>
<dbReference type="SMART" id="SM00868">
    <property type="entry name" value="zf-AD"/>
    <property type="match status" value="2"/>
</dbReference>
<dbReference type="GO" id="GO:0005634">
    <property type="term" value="C:nucleus"/>
    <property type="evidence" value="ECO:0007669"/>
    <property type="project" value="InterPro"/>
</dbReference>
<dbReference type="AlphaFoldDB" id="A0A9N9MC76"/>
<gene>
    <name evidence="2" type="ORF">CEUTPL_LOCUS26</name>
</gene>
<protein>
    <recommendedName>
        <fullName evidence="1">ZAD domain-containing protein</fullName>
    </recommendedName>
</protein>
<dbReference type="Proteomes" id="UP001152799">
    <property type="component" value="Chromosome 1"/>
</dbReference>